<organism evidence="2 3">
    <name type="scientific">Ooceraea biroi</name>
    <name type="common">Clonal raider ant</name>
    <name type="synonym">Cerapachys biroi</name>
    <dbReference type="NCBI Taxonomy" id="2015173"/>
    <lineage>
        <taxon>Eukaryota</taxon>
        <taxon>Metazoa</taxon>
        <taxon>Ecdysozoa</taxon>
        <taxon>Arthropoda</taxon>
        <taxon>Hexapoda</taxon>
        <taxon>Insecta</taxon>
        <taxon>Pterygota</taxon>
        <taxon>Neoptera</taxon>
        <taxon>Endopterygota</taxon>
        <taxon>Hymenoptera</taxon>
        <taxon>Apocrita</taxon>
        <taxon>Aculeata</taxon>
        <taxon>Formicoidea</taxon>
        <taxon>Formicidae</taxon>
        <taxon>Dorylinae</taxon>
        <taxon>Ooceraea</taxon>
    </lineage>
</organism>
<accession>A0A026W6G4</accession>
<proteinExistence type="predicted"/>
<keyword evidence="3" id="KW-1185">Reference proteome</keyword>
<reference evidence="2 3" key="1">
    <citation type="journal article" date="2014" name="Curr. Biol.">
        <title>The genome of the clonal raider ant Cerapachys biroi.</title>
        <authorList>
            <person name="Oxley P.R."/>
            <person name="Ji L."/>
            <person name="Fetter-Pruneda I."/>
            <person name="McKenzie S.K."/>
            <person name="Li C."/>
            <person name="Hu H."/>
            <person name="Zhang G."/>
            <person name="Kronauer D.J."/>
        </authorList>
    </citation>
    <scope>NUCLEOTIDE SEQUENCE [LARGE SCALE GENOMIC DNA]</scope>
</reference>
<sequence length="99" mass="10803">MEHANCIPANSTSTLSPDADRRDLRLDADAHRRFGERPSREPGRGIEGTMGLPMISVAVFFVSAKQESAMLIRGQKKPLQASPHVTTIASTSFEGNPKR</sequence>
<dbReference type="EMBL" id="KK107453">
    <property type="protein sequence ID" value="EZA50604.1"/>
    <property type="molecule type" value="Genomic_DNA"/>
</dbReference>
<protein>
    <submittedName>
        <fullName evidence="2">Uncharacterized protein</fullName>
    </submittedName>
</protein>
<evidence type="ECO:0000256" key="1">
    <source>
        <dbReference type="SAM" id="MobiDB-lite"/>
    </source>
</evidence>
<feature type="region of interest" description="Disordered" evidence="1">
    <location>
        <begin position="1"/>
        <end position="49"/>
    </location>
</feature>
<gene>
    <name evidence="2" type="ORF">X777_10955</name>
</gene>
<dbReference type="Proteomes" id="UP000053097">
    <property type="component" value="Unassembled WGS sequence"/>
</dbReference>
<feature type="compositionally biased region" description="Basic and acidic residues" evidence="1">
    <location>
        <begin position="18"/>
        <end position="44"/>
    </location>
</feature>
<name>A0A026W6G4_OOCBI</name>
<evidence type="ECO:0000313" key="2">
    <source>
        <dbReference type="EMBL" id="EZA50604.1"/>
    </source>
</evidence>
<dbReference type="AlphaFoldDB" id="A0A026W6G4"/>
<evidence type="ECO:0000313" key="3">
    <source>
        <dbReference type="Proteomes" id="UP000053097"/>
    </source>
</evidence>